<dbReference type="InterPro" id="IPR011650">
    <property type="entry name" value="Peptidase_M20_dimer"/>
</dbReference>
<dbReference type="SUPFAM" id="SSF55031">
    <property type="entry name" value="Bacterial exopeptidase dimerisation domain"/>
    <property type="match status" value="1"/>
</dbReference>
<name>A0A941FN05_9BACI</name>
<evidence type="ECO:0000313" key="3">
    <source>
        <dbReference type="EMBL" id="MBR8645784.1"/>
    </source>
</evidence>
<proteinExistence type="predicted"/>
<evidence type="ECO:0000259" key="2">
    <source>
        <dbReference type="Pfam" id="PF07687"/>
    </source>
</evidence>
<evidence type="ECO:0000313" key="4">
    <source>
        <dbReference type="Proteomes" id="UP000680045"/>
    </source>
</evidence>
<dbReference type="Gene3D" id="3.30.70.360">
    <property type="match status" value="1"/>
</dbReference>
<comment type="caution">
    <text evidence="3">The sequence shown here is derived from an EMBL/GenBank/DDBJ whole genome shotgun (WGS) entry which is preliminary data.</text>
</comment>
<gene>
    <name evidence="3" type="ORF">KEH51_22655</name>
</gene>
<dbReference type="Pfam" id="PF07687">
    <property type="entry name" value="M20_dimer"/>
    <property type="match status" value="1"/>
</dbReference>
<dbReference type="EMBL" id="JAGTPW010000050">
    <property type="protein sequence ID" value="MBR8645784.1"/>
    <property type="molecule type" value="Genomic_DNA"/>
</dbReference>
<evidence type="ECO:0000256" key="1">
    <source>
        <dbReference type="SAM" id="MobiDB-lite"/>
    </source>
</evidence>
<accession>A0A941FN05</accession>
<organism evidence="3 4">
    <name type="scientific">Peribacillus frigoritolerans</name>
    <dbReference type="NCBI Taxonomy" id="450367"/>
    <lineage>
        <taxon>Bacteria</taxon>
        <taxon>Bacillati</taxon>
        <taxon>Bacillota</taxon>
        <taxon>Bacilli</taxon>
        <taxon>Bacillales</taxon>
        <taxon>Bacillaceae</taxon>
        <taxon>Peribacillus</taxon>
    </lineage>
</organism>
<reference evidence="3" key="1">
    <citation type="submission" date="2021-04" db="EMBL/GenBank/DDBJ databases">
        <title>Whole genome sequencing of Enterococci isolates from hospitalized patients.</title>
        <authorList>
            <person name="Ogoti B.M."/>
            <person name="Onyambu F.G."/>
        </authorList>
    </citation>
    <scope>NUCLEOTIDE SEQUENCE</scope>
    <source>
        <strain evidence="3">242</strain>
    </source>
</reference>
<protein>
    <submittedName>
        <fullName evidence="3">Peptidase dimerization domain-containing protein</fullName>
    </submittedName>
</protein>
<dbReference type="AlphaFoldDB" id="A0A941FN05"/>
<dbReference type="Proteomes" id="UP000680045">
    <property type="component" value="Unassembled WGS sequence"/>
</dbReference>
<feature type="region of interest" description="Disordered" evidence="1">
    <location>
        <begin position="70"/>
        <end position="92"/>
    </location>
</feature>
<feature type="domain" description="Peptidase M20 dimerisation" evidence="2">
    <location>
        <begin position="2"/>
        <end position="55"/>
    </location>
</feature>
<sequence length="92" mass="10140">MAAHSDQPEKGRSAIEEIGHKIIALHRLNDQQKGISVNVGKIEGGSAVNDCVPCCPLLWMYGFRKKAGSHHPQATENIKKPYSRNENIFSKG</sequence>
<dbReference type="GO" id="GO:0016787">
    <property type="term" value="F:hydrolase activity"/>
    <property type="evidence" value="ECO:0007669"/>
    <property type="project" value="UniProtKB-ARBA"/>
</dbReference>
<dbReference type="InterPro" id="IPR036264">
    <property type="entry name" value="Bact_exopeptidase_dim_dom"/>
</dbReference>
<feature type="non-terminal residue" evidence="3">
    <location>
        <position position="92"/>
    </location>
</feature>